<evidence type="ECO:0000256" key="1">
    <source>
        <dbReference type="ARBA" id="ARBA00006540"/>
    </source>
</evidence>
<sequence length="278" mass="29805">MWVRKFLNVRDPEEPRPDVEAPSWPDLKPKIEVLAQKVAMTSVFASDGSTVPATLLQVLPATIVQFLEYGKALVAFEDPLHNHRFLRRSVLGVLQRVGSSGVGTSTAGGRSTGSVGSSTFAAVYVQPAADYVLGQILDASALVGAARVTVKGRPKKKGFEGVMQRHGFKGGPATHGSKHHRGPGSVGAGTDPGRVLPGTRMAGRDPKQSSTVRDLLLLGLNLKTNALLVRGSVPGHSGKTILRVQWDRAREQQRDLRQRLTKAAADEFIEQKKGKPTG</sequence>
<gene>
    <name evidence="8" type="ORF">EMWEY_00014230</name>
</gene>
<evidence type="ECO:0000256" key="2">
    <source>
        <dbReference type="ARBA" id="ARBA00022730"/>
    </source>
</evidence>
<dbReference type="Gene3D" id="2.40.30.10">
    <property type="entry name" value="Translation factors"/>
    <property type="match status" value="1"/>
</dbReference>
<evidence type="ECO:0000256" key="3">
    <source>
        <dbReference type="ARBA" id="ARBA00022884"/>
    </source>
</evidence>
<keyword evidence="5" id="KW-0687">Ribonucleoprotein</keyword>
<dbReference type="GO" id="GO:0003735">
    <property type="term" value="F:structural constituent of ribosome"/>
    <property type="evidence" value="ECO:0007669"/>
    <property type="project" value="InterPro"/>
</dbReference>
<reference evidence="8" key="2">
    <citation type="submission" date="2013-10" db="EMBL/GenBank/DDBJ databases">
        <authorList>
            <person name="Aslett M."/>
        </authorList>
    </citation>
    <scope>NUCLEOTIDE SEQUENCE [LARGE SCALE GENOMIC DNA]</scope>
    <source>
        <strain evidence="8">Weybridge</strain>
    </source>
</reference>
<dbReference type="RefSeq" id="XP_013334806.1">
    <property type="nucleotide sequence ID" value="XM_013479352.1"/>
</dbReference>
<evidence type="ECO:0000256" key="6">
    <source>
        <dbReference type="ARBA" id="ARBA00035213"/>
    </source>
</evidence>
<keyword evidence="3" id="KW-0694">RNA-binding</keyword>
<accession>U6M516</accession>
<dbReference type="InterPro" id="IPR009000">
    <property type="entry name" value="Transl_B-barrel_sf"/>
</dbReference>
<dbReference type="GO" id="GO:0006412">
    <property type="term" value="P:translation"/>
    <property type="evidence" value="ECO:0007669"/>
    <property type="project" value="InterPro"/>
</dbReference>
<dbReference type="AlphaFoldDB" id="U6M516"/>
<dbReference type="GO" id="GO:1990904">
    <property type="term" value="C:ribonucleoprotein complex"/>
    <property type="evidence" value="ECO:0007669"/>
    <property type="project" value="UniProtKB-KW"/>
</dbReference>
<dbReference type="Pfam" id="PF00297">
    <property type="entry name" value="Ribosomal_L3"/>
    <property type="match status" value="1"/>
</dbReference>
<evidence type="ECO:0000313" key="8">
    <source>
        <dbReference type="EMBL" id="CDJ58158.1"/>
    </source>
</evidence>
<keyword evidence="4 8" id="KW-0689">Ribosomal protein</keyword>
<dbReference type="GO" id="GO:0019843">
    <property type="term" value="F:rRNA binding"/>
    <property type="evidence" value="ECO:0007669"/>
    <property type="project" value="UniProtKB-KW"/>
</dbReference>
<dbReference type="InterPro" id="IPR019927">
    <property type="entry name" value="Ribosomal_uL3_bac/org-type"/>
</dbReference>
<dbReference type="GO" id="GO:0005840">
    <property type="term" value="C:ribosome"/>
    <property type="evidence" value="ECO:0007669"/>
    <property type="project" value="UniProtKB-KW"/>
</dbReference>
<dbReference type="PANTHER" id="PTHR11229:SF16">
    <property type="entry name" value="LARGE RIBOSOMAL SUBUNIT PROTEIN UL3C"/>
    <property type="match status" value="1"/>
</dbReference>
<dbReference type="OrthoDB" id="274683at2759"/>
<dbReference type="VEuPathDB" id="ToxoDB:EMWEY_00014230"/>
<evidence type="ECO:0000256" key="7">
    <source>
        <dbReference type="SAM" id="MobiDB-lite"/>
    </source>
</evidence>
<dbReference type="OMA" id="QCIYNYK"/>
<dbReference type="PANTHER" id="PTHR11229">
    <property type="entry name" value="50S RIBOSOMAL PROTEIN L3"/>
    <property type="match status" value="1"/>
</dbReference>
<evidence type="ECO:0000256" key="4">
    <source>
        <dbReference type="ARBA" id="ARBA00022980"/>
    </source>
</evidence>
<keyword evidence="9" id="KW-1185">Reference proteome</keyword>
<dbReference type="EMBL" id="HG719506">
    <property type="protein sequence ID" value="CDJ58158.1"/>
    <property type="molecule type" value="Genomic_DNA"/>
</dbReference>
<evidence type="ECO:0000256" key="5">
    <source>
        <dbReference type="ARBA" id="ARBA00023274"/>
    </source>
</evidence>
<name>U6M516_EIMMA</name>
<proteinExistence type="inferred from homology"/>
<keyword evidence="2" id="KW-0699">rRNA-binding</keyword>
<dbReference type="GeneID" id="25335409"/>
<dbReference type="SUPFAM" id="SSF50447">
    <property type="entry name" value="Translation proteins"/>
    <property type="match status" value="1"/>
</dbReference>
<dbReference type="Proteomes" id="UP000030763">
    <property type="component" value="Unassembled WGS sequence"/>
</dbReference>
<evidence type="ECO:0000313" key="9">
    <source>
        <dbReference type="Proteomes" id="UP000030763"/>
    </source>
</evidence>
<feature type="region of interest" description="Disordered" evidence="7">
    <location>
        <begin position="163"/>
        <end position="191"/>
    </location>
</feature>
<comment type="similarity">
    <text evidence="1">Belongs to the universal ribosomal protein uL3 family.</text>
</comment>
<organism evidence="8 9">
    <name type="scientific">Eimeria maxima</name>
    <name type="common">Coccidian parasite</name>
    <dbReference type="NCBI Taxonomy" id="5804"/>
    <lineage>
        <taxon>Eukaryota</taxon>
        <taxon>Sar</taxon>
        <taxon>Alveolata</taxon>
        <taxon>Apicomplexa</taxon>
        <taxon>Conoidasida</taxon>
        <taxon>Coccidia</taxon>
        <taxon>Eucoccidiorida</taxon>
        <taxon>Eimeriorina</taxon>
        <taxon>Eimeriidae</taxon>
        <taxon>Eimeria</taxon>
    </lineage>
</organism>
<protein>
    <recommendedName>
        <fullName evidence="6">Large ribosomal subunit protein uL3c</fullName>
    </recommendedName>
</protein>
<reference evidence="8" key="1">
    <citation type="submission" date="2013-10" db="EMBL/GenBank/DDBJ databases">
        <title>Genomic analysis of the causative agents of coccidiosis in chickens.</title>
        <authorList>
            <person name="Reid A.J."/>
            <person name="Blake D."/>
            <person name="Billington K."/>
            <person name="Browne H."/>
            <person name="Dunn M."/>
            <person name="Hung S."/>
            <person name="Kawahara F."/>
            <person name="Miranda-Saavedra D."/>
            <person name="Mourier T."/>
            <person name="Nagra H."/>
            <person name="Otto T.D."/>
            <person name="Rawlings N."/>
            <person name="Sanchez A."/>
            <person name="Sanders M."/>
            <person name="Subramaniam C."/>
            <person name="Tay Y."/>
            <person name="Dear P."/>
            <person name="Doerig C."/>
            <person name="Gruber A."/>
            <person name="Parkinson J."/>
            <person name="Shirley M."/>
            <person name="Wan K.L."/>
            <person name="Berriman M."/>
            <person name="Tomley F."/>
            <person name="Pain A."/>
        </authorList>
    </citation>
    <scope>NUCLEOTIDE SEQUENCE [LARGE SCALE GENOMIC DNA]</scope>
    <source>
        <strain evidence="8">Weybridge</strain>
    </source>
</reference>
<dbReference type="InterPro" id="IPR000597">
    <property type="entry name" value="Ribosomal_uL3"/>
</dbReference>